<evidence type="ECO:0000256" key="6">
    <source>
        <dbReference type="ARBA" id="ARBA00022960"/>
    </source>
</evidence>
<proteinExistence type="inferred from homology"/>
<keyword evidence="12" id="KW-1185">Reference proteome</keyword>
<name>A0A521E205_9BACL</name>
<dbReference type="SUPFAM" id="SSF141523">
    <property type="entry name" value="L,D-transpeptidase catalytic domain-like"/>
    <property type="match status" value="1"/>
</dbReference>
<dbReference type="PANTHER" id="PTHR30582">
    <property type="entry name" value="L,D-TRANSPEPTIDASE"/>
    <property type="match status" value="1"/>
</dbReference>
<feature type="active site" description="Proton donor/acceptor" evidence="9">
    <location>
        <position position="76"/>
    </location>
</feature>
<keyword evidence="6 9" id="KW-0133">Cell shape</keyword>
<dbReference type="InterPro" id="IPR038063">
    <property type="entry name" value="Transpep_catalytic_dom"/>
</dbReference>
<comment type="similarity">
    <text evidence="2">Belongs to the YkuD family.</text>
</comment>
<evidence type="ECO:0000256" key="5">
    <source>
        <dbReference type="ARBA" id="ARBA00022801"/>
    </source>
</evidence>
<dbReference type="AlphaFoldDB" id="A0A521E205"/>
<evidence type="ECO:0000259" key="10">
    <source>
        <dbReference type="PROSITE" id="PS52029"/>
    </source>
</evidence>
<evidence type="ECO:0000256" key="9">
    <source>
        <dbReference type="PROSITE-ProRule" id="PRU01373"/>
    </source>
</evidence>
<evidence type="ECO:0000313" key="12">
    <source>
        <dbReference type="Proteomes" id="UP000315636"/>
    </source>
</evidence>
<dbReference type="UniPathway" id="UPA00219"/>
<accession>A0A521E205</accession>
<dbReference type="PANTHER" id="PTHR30582:SF24">
    <property type="entry name" value="L,D-TRANSPEPTIDASE ERFK_SRFK-RELATED"/>
    <property type="match status" value="1"/>
</dbReference>
<dbReference type="GO" id="GO:0008360">
    <property type="term" value="P:regulation of cell shape"/>
    <property type="evidence" value="ECO:0007669"/>
    <property type="project" value="UniProtKB-UniRule"/>
</dbReference>
<feature type="active site" description="Nucleophile" evidence="9">
    <location>
        <position position="92"/>
    </location>
</feature>
<dbReference type="CDD" id="cd16913">
    <property type="entry name" value="YkuD_like"/>
    <property type="match status" value="1"/>
</dbReference>
<dbReference type="Proteomes" id="UP000315636">
    <property type="component" value="Unassembled WGS sequence"/>
</dbReference>
<gene>
    <name evidence="11" type="ORF">SAMN06264849_107133</name>
</gene>
<evidence type="ECO:0000256" key="8">
    <source>
        <dbReference type="ARBA" id="ARBA00023316"/>
    </source>
</evidence>
<organism evidence="11 12">
    <name type="scientific">Melghirimyces algeriensis</name>
    <dbReference type="NCBI Taxonomy" id="910412"/>
    <lineage>
        <taxon>Bacteria</taxon>
        <taxon>Bacillati</taxon>
        <taxon>Bacillota</taxon>
        <taxon>Bacilli</taxon>
        <taxon>Bacillales</taxon>
        <taxon>Thermoactinomycetaceae</taxon>
        <taxon>Melghirimyces</taxon>
    </lineage>
</organism>
<dbReference type="PROSITE" id="PS52029">
    <property type="entry name" value="LD_TPASE"/>
    <property type="match status" value="1"/>
</dbReference>
<sequence>MPYIIVDLSDRILYLMSGNRIIRSYSVGVGKVVTATPTGSYRIINKIPYPYSRPGGRLTPYGTFWMGLSRPGYGIHGTNNPASIGKQVSKGCIRMFNRDVENLARRVPIGTQVIIRP</sequence>
<feature type="domain" description="L,D-TPase catalytic" evidence="10">
    <location>
        <begin position="2"/>
        <end position="116"/>
    </location>
</feature>
<evidence type="ECO:0000256" key="2">
    <source>
        <dbReference type="ARBA" id="ARBA00005992"/>
    </source>
</evidence>
<evidence type="ECO:0000256" key="4">
    <source>
        <dbReference type="ARBA" id="ARBA00022679"/>
    </source>
</evidence>
<dbReference type="GO" id="GO:0018104">
    <property type="term" value="P:peptidoglycan-protein cross-linking"/>
    <property type="evidence" value="ECO:0007669"/>
    <property type="project" value="TreeGrafter"/>
</dbReference>
<protein>
    <submittedName>
        <fullName evidence="11">L,D-transpeptidase catalytic domain</fullName>
    </submittedName>
</protein>
<dbReference type="EMBL" id="FXTI01000007">
    <property type="protein sequence ID" value="SMO77994.1"/>
    <property type="molecule type" value="Genomic_DNA"/>
</dbReference>
<keyword evidence="8 9" id="KW-0961">Cell wall biogenesis/degradation</keyword>
<reference evidence="11 12" key="1">
    <citation type="submission" date="2017-05" db="EMBL/GenBank/DDBJ databases">
        <authorList>
            <person name="Varghese N."/>
            <person name="Submissions S."/>
        </authorList>
    </citation>
    <scope>NUCLEOTIDE SEQUENCE [LARGE SCALE GENOMIC DNA]</scope>
    <source>
        <strain evidence="11 12">DSM 45474</strain>
    </source>
</reference>
<keyword evidence="5" id="KW-0378">Hydrolase</keyword>
<keyword evidence="3" id="KW-0328">Glycosyltransferase</keyword>
<dbReference type="Gene3D" id="2.40.440.10">
    <property type="entry name" value="L,D-transpeptidase catalytic domain-like"/>
    <property type="match status" value="1"/>
</dbReference>
<evidence type="ECO:0000313" key="11">
    <source>
        <dbReference type="EMBL" id="SMO77994.1"/>
    </source>
</evidence>
<dbReference type="OrthoDB" id="9787225at2"/>
<dbReference type="RefSeq" id="WP_142505938.1">
    <property type="nucleotide sequence ID" value="NZ_FXTI01000007.1"/>
</dbReference>
<dbReference type="GO" id="GO:0005576">
    <property type="term" value="C:extracellular region"/>
    <property type="evidence" value="ECO:0007669"/>
    <property type="project" value="TreeGrafter"/>
</dbReference>
<evidence type="ECO:0000256" key="7">
    <source>
        <dbReference type="ARBA" id="ARBA00022984"/>
    </source>
</evidence>
<dbReference type="InterPro" id="IPR050979">
    <property type="entry name" value="LD-transpeptidase"/>
</dbReference>
<dbReference type="InterPro" id="IPR005490">
    <property type="entry name" value="LD_TPept_cat_dom"/>
</dbReference>
<dbReference type="GO" id="GO:0016757">
    <property type="term" value="F:glycosyltransferase activity"/>
    <property type="evidence" value="ECO:0007669"/>
    <property type="project" value="UniProtKB-KW"/>
</dbReference>
<dbReference type="Pfam" id="PF03734">
    <property type="entry name" value="YkuD"/>
    <property type="match status" value="1"/>
</dbReference>
<keyword evidence="4" id="KW-0808">Transferase</keyword>
<evidence type="ECO:0000256" key="1">
    <source>
        <dbReference type="ARBA" id="ARBA00004752"/>
    </source>
</evidence>
<evidence type="ECO:0000256" key="3">
    <source>
        <dbReference type="ARBA" id="ARBA00022676"/>
    </source>
</evidence>
<dbReference type="GO" id="GO:0071972">
    <property type="term" value="F:peptidoglycan L,D-transpeptidase activity"/>
    <property type="evidence" value="ECO:0007669"/>
    <property type="project" value="TreeGrafter"/>
</dbReference>
<dbReference type="GO" id="GO:0071555">
    <property type="term" value="P:cell wall organization"/>
    <property type="evidence" value="ECO:0007669"/>
    <property type="project" value="UniProtKB-UniRule"/>
</dbReference>
<keyword evidence="7 9" id="KW-0573">Peptidoglycan synthesis</keyword>
<comment type="pathway">
    <text evidence="1 9">Cell wall biogenesis; peptidoglycan biosynthesis.</text>
</comment>